<name>A0AAV4Y1C7_CAEEX</name>
<accession>A0AAV4Y1C7</accession>
<evidence type="ECO:0008006" key="3">
    <source>
        <dbReference type="Google" id="ProtNLM"/>
    </source>
</evidence>
<keyword evidence="2" id="KW-1185">Reference proteome</keyword>
<dbReference type="EMBL" id="BPLR01018593">
    <property type="protein sequence ID" value="GIZ00878.1"/>
    <property type="molecule type" value="Genomic_DNA"/>
</dbReference>
<sequence length="382" mass="43368">MPFDATISVSDALVDSPWAIICILWAVMGLGGVDLRGSFSWCLGRKLPPNGLTRKYCTVLGVYRRKCRYLCEWGKKTKGRTCKSTCKNTCRRFDSHRLGVTPHYHIHPCDSNNHFPDSQLLPDAAAFMRRQKMEQKCLFDATINVSDALVDSPWAIICILWAVMGSTPEGHFRGVWERKLPRICLVLFYPPGRIALRWEWIDGKCRCMAFDGETILLLMALLDLCKKEKLARKPEVVHGNQLSRIFGFSNVDCTFSKSYWLYFFTTHSQYTRHPIKHNRRLQSHSCRPIATRSASGHPIFFLFPDPIIQTPHYPIHLYDSNNHFPNSQLLPDSAAFMSRVKMEQKCLLMPLLASPDALVDSPWAIICILLGCDGGGEGGFGP</sequence>
<gene>
    <name evidence="1" type="ORF">CEXT_370601</name>
</gene>
<evidence type="ECO:0000313" key="1">
    <source>
        <dbReference type="EMBL" id="GIZ00878.1"/>
    </source>
</evidence>
<protein>
    <recommendedName>
        <fullName evidence="3">C2H2-type domain-containing protein</fullName>
    </recommendedName>
</protein>
<evidence type="ECO:0000313" key="2">
    <source>
        <dbReference type="Proteomes" id="UP001054945"/>
    </source>
</evidence>
<proteinExistence type="predicted"/>
<organism evidence="1 2">
    <name type="scientific">Caerostris extrusa</name>
    <name type="common">Bark spider</name>
    <name type="synonym">Caerostris bankana</name>
    <dbReference type="NCBI Taxonomy" id="172846"/>
    <lineage>
        <taxon>Eukaryota</taxon>
        <taxon>Metazoa</taxon>
        <taxon>Ecdysozoa</taxon>
        <taxon>Arthropoda</taxon>
        <taxon>Chelicerata</taxon>
        <taxon>Arachnida</taxon>
        <taxon>Araneae</taxon>
        <taxon>Araneomorphae</taxon>
        <taxon>Entelegynae</taxon>
        <taxon>Araneoidea</taxon>
        <taxon>Araneidae</taxon>
        <taxon>Caerostris</taxon>
    </lineage>
</organism>
<reference evidence="1 2" key="1">
    <citation type="submission" date="2021-06" db="EMBL/GenBank/DDBJ databases">
        <title>Caerostris extrusa draft genome.</title>
        <authorList>
            <person name="Kono N."/>
            <person name="Arakawa K."/>
        </authorList>
    </citation>
    <scope>NUCLEOTIDE SEQUENCE [LARGE SCALE GENOMIC DNA]</scope>
</reference>
<dbReference type="Proteomes" id="UP001054945">
    <property type="component" value="Unassembled WGS sequence"/>
</dbReference>
<dbReference type="AlphaFoldDB" id="A0AAV4Y1C7"/>
<comment type="caution">
    <text evidence="1">The sequence shown here is derived from an EMBL/GenBank/DDBJ whole genome shotgun (WGS) entry which is preliminary data.</text>
</comment>